<protein>
    <recommendedName>
        <fullName evidence="9">U4/U6.U5 small nuclear ribonucleoprotein 27kDa protein domain-containing protein</fullName>
    </recommendedName>
</protein>
<comment type="function">
    <text evidence="1">May play a role in mRNA splicing.</text>
</comment>
<evidence type="ECO:0000313" key="10">
    <source>
        <dbReference type="EMBL" id="KAF5094673.1"/>
    </source>
</evidence>
<proteinExistence type="inferred from homology"/>
<dbReference type="AlphaFoldDB" id="A0A9P5KS31"/>
<feature type="compositionally biased region" description="Basic and acidic residues" evidence="8">
    <location>
        <begin position="123"/>
        <end position="143"/>
    </location>
</feature>
<evidence type="ECO:0000259" key="9">
    <source>
        <dbReference type="Pfam" id="PF08648"/>
    </source>
</evidence>
<dbReference type="GO" id="GO:0006397">
    <property type="term" value="P:mRNA processing"/>
    <property type="evidence" value="ECO:0007669"/>
    <property type="project" value="UniProtKB-KW"/>
</dbReference>
<reference evidence="10" key="1">
    <citation type="journal article" date="2020" name="Front. Microbiol.">
        <title>Phenotypic and Genetic Characterization of the Cheese Ripening Yeast Geotrichum candidum.</title>
        <authorList>
            <person name="Perkins V."/>
            <person name="Vignola S."/>
            <person name="Lessard M.H."/>
            <person name="Plante P.L."/>
            <person name="Corbeil J."/>
            <person name="Dugat-Bony E."/>
            <person name="Frenette M."/>
            <person name="Labrie S."/>
        </authorList>
    </citation>
    <scope>NUCLEOTIDE SEQUENCE</scope>
    <source>
        <strain evidence="10">LMA-70</strain>
    </source>
</reference>
<evidence type="ECO:0000256" key="1">
    <source>
        <dbReference type="ARBA" id="ARBA00003632"/>
    </source>
</evidence>
<evidence type="ECO:0000256" key="3">
    <source>
        <dbReference type="ARBA" id="ARBA00008218"/>
    </source>
</evidence>
<name>A0A9P5KS31_GEOCN</name>
<evidence type="ECO:0000256" key="4">
    <source>
        <dbReference type="ARBA" id="ARBA00011825"/>
    </source>
</evidence>
<keyword evidence="7" id="KW-0539">Nucleus</keyword>
<organism evidence="10 11">
    <name type="scientific">Geotrichum candidum</name>
    <name type="common">Oospora lactis</name>
    <name type="synonym">Dipodascus geotrichum</name>
    <dbReference type="NCBI Taxonomy" id="1173061"/>
    <lineage>
        <taxon>Eukaryota</taxon>
        <taxon>Fungi</taxon>
        <taxon>Dikarya</taxon>
        <taxon>Ascomycota</taxon>
        <taxon>Saccharomycotina</taxon>
        <taxon>Dipodascomycetes</taxon>
        <taxon>Dipodascales</taxon>
        <taxon>Dipodascaceae</taxon>
        <taxon>Geotrichum</taxon>
    </lineage>
</organism>
<feature type="region of interest" description="Disordered" evidence="8">
    <location>
        <begin position="229"/>
        <end position="254"/>
    </location>
</feature>
<evidence type="ECO:0000313" key="11">
    <source>
        <dbReference type="Proteomes" id="UP000750522"/>
    </source>
</evidence>
<evidence type="ECO:0000256" key="5">
    <source>
        <dbReference type="ARBA" id="ARBA00022664"/>
    </source>
</evidence>
<dbReference type="PANTHER" id="PTHR31077:SF1">
    <property type="entry name" value="U4_U6.U5 SMALL NUCLEAR RIBONUCLEOPROTEIN 27 KDA PROTEIN"/>
    <property type="match status" value="1"/>
</dbReference>
<evidence type="ECO:0000256" key="6">
    <source>
        <dbReference type="ARBA" id="ARBA00023187"/>
    </source>
</evidence>
<comment type="similarity">
    <text evidence="3">Belongs to the SNUT3 family.</text>
</comment>
<keyword evidence="5" id="KW-0507">mRNA processing</keyword>
<dbReference type="Pfam" id="PF08648">
    <property type="entry name" value="SNRNP27"/>
    <property type="match status" value="1"/>
</dbReference>
<comment type="caution">
    <text evidence="10">The sequence shown here is derived from an EMBL/GenBank/DDBJ whole genome shotgun (WGS) entry which is preliminary data.</text>
</comment>
<reference evidence="10" key="2">
    <citation type="submission" date="2020-01" db="EMBL/GenBank/DDBJ databases">
        <authorList>
            <person name="Perkins V."/>
            <person name="Lessard M.-H."/>
            <person name="Dugat-Bony E."/>
            <person name="Frenette M."/>
            <person name="Labrie S."/>
        </authorList>
    </citation>
    <scope>NUCLEOTIDE SEQUENCE</scope>
    <source>
        <strain evidence="10">LMA-70</strain>
    </source>
</reference>
<dbReference type="Proteomes" id="UP000750522">
    <property type="component" value="Unassembled WGS sequence"/>
</dbReference>
<dbReference type="EMBL" id="QQZK01000175">
    <property type="protein sequence ID" value="KAF5094673.1"/>
    <property type="molecule type" value="Genomic_DNA"/>
</dbReference>
<evidence type="ECO:0000256" key="2">
    <source>
        <dbReference type="ARBA" id="ARBA00004123"/>
    </source>
</evidence>
<dbReference type="InterPro" id="IPR013957">
    <property type="entry name" value="SNRNP27"/>
</dbReference>
<gene>
    <name evidence="10" type="ORF">DV451_004954</name>
</gene>
<dbReference type="GO" id="GO:0071011">
    <property type="term" value="C:precatalytic spliceosome"/>
    <property type="evidence" value="ECO:0007669"/>
    <property type="project" value="TreeGrafter"/>
</dbReference>
<evidence type="ECO:0000256" key="8">
    <source>
        <dbReference type="SAM" id="MobiDB-lite"/>
    </source>
</evidence>
<accession>A0A9P5KS31</accession>
<feature type="compositionally biased region" description="Basic and acidic residues" evidence="8">
    <location>
        <begin position="153"/>
        <end position="187"/>
    </location>
</feature>
<feature type="compositionally biased region" description="Basic and acidic residues" evidence="8">
    <location>
        <begin position="19"/>
        <end position="117"/>
    </location>
</feature>
<comment type="subcellular location">
    <subcellularLocation>
        <location evidence="2">Nucleus</location>
    </subcellularLocation>
</comment>
<feature type="region of interest" description="Disordered" evidence="8">
    <location>
        <begin position="1"/>
        <end position="198"/>
    </location>
</feature>
<sequence>MDRKPPRSYSAYPLPLDSNRNDGGRSASRDREQSPGREARQYDDDRRDRHRRDDRGSRDRSDRSHKGSDERSYRDRDARRHRDDRSYRDERSYRDDRSHRDDRGYRRDDRGHRDRRETHRGRDRWDQRDIQDDRPHEPRESDTKINLPAKPTETPRRDSEVKSESQRDMKLDDQKKPAVETQDKKQDDDEEEDDAAAQMARLMGFSSFDSSKGKKGVDVGGVARTKASSFRQYMNRDKGFNRELSPPPAERRHK</sequence>
<comment type="subunit">
    <text evidence="4">Part of a tri-snRNP complex.</text>
</comment>
<keyword evidence="6" id="KW-0508">mRNA splicing</keyword>
<dbReference type="PANTHER" id="PTHR31077">
    <property type="entry name" value="U4/U6.U5 SMALL NUCLEAR RIBONUCLEOPROTEIN 27 KDA PROTEIN"/>
    <property type="match status" value="1"/>
</dbReference>
<feature type="domain" description="U4/U6.U5 small nuclear ribonucleoprotein 27kDa protein" evidence="9">
    <location>
        <begin position="195"/>
        <end position="246"/>
    </location>
</feature>
<evidence type="ECO:0000256" key="7">
    <source>
        <dbReference type="ARBA" id="ARBA00023242"/>
    </source>
</evidence>
<dbReference type="GO" id="GO:0008380">
    <property type="term" value="P:RNA splicing"/>
    <property type="evidence" value="ECO:0007669"/>
    <property type="project" value="UniProtKB-KW"/>
</dbReference>